<sequence length="130" mass="14991">MELLLQQREENTKAKYTIRDLTEVRAKQEAEIGSLKKQLAKALSEEEKIRLKKRIAELTADMKKMADASEDELVKELANKNYALNDILSEQLSYKDEIKKLNRSIEAYRIQAVRQKELGQGRGNRQSGLL</sequence>
<comment type="caution">
    <text evidence="2">The sequence shown here is derived from an EMBL/GenBank/DDBJ whole genome shotgun (WGS) entry which is preliminary data.</text>
</comment>
<evidence type="ECO:0000313" key="2">
    <source>
        <dbReference type="EMBL" id="MPN63342.1"/>
    </source>
</evidence>
<gene>
    <name evidence="2" type="ORF">SDC9_211100</name>
</gene>
<feature type="coiled-coil region" evidence="1">
    <location>
        <begin position="18"/>
        <end position="68"/>
    </location>
</feature>
<protein>
    <recommendedName>
        <fullName evidence="3">Chromosome partition protein Smc</fullName>
    </recommendedName>
</protein>
<dbReference type="AlphaFoldDB" id="A0A645JJD4"/>
<evidence type="ECO:0000256" key="1">
    <source>
        <dbReference type="SAM" id="Coils"/>
    </source>
</evidence>
<name>A0A645JJD4_9ZZZZ</name>
<evidence type="ECO:0008006" key="3">
    <source>
        <dbReference type="Google" id="ProtNLM"/>
    </source>
</evidence>
<keyword evidence="1" id="KW-0175">Coiled coil</keyword>
<proteinExistence type="predicted"/>
<organism evidence="2">
    <name type="scientific">bioreactor metagenome</name>
    <dbReference type="NCBI Taxonomy" id="1076179"/>
    <lineage>
        <taxon>unclassified sequences</taxon>
        <taxon>metagenomes</taxon>
        <taxon>ecological metagenomes</taxon>
    </lineage>
</organism>
<dbReference type="EMBL" id="VSSQ01142604">
    <property type="protein sequence ID" value="MPN63342.1"/>
    <property type="molecule type" value="Genomic_DNA"/>
</dbReference>
<accession>A0A645JJD4</accession>
<reference evidence="2" key="1">
    <citation type="submission" date="2019-08" db="EMBL/GenBank/DDBJ databases">
        <authorList>
            <person name="Kucharzyk K."/>
            <person name="Murdoch R.W."/>
            <person name="Higgins S."/>
            <person name="Loffler F."/>
        </authorList>
    </citation>
    <scope>NUCLEOTIDE SEQUENCE</scope>
</reference>